<dbReference type="PANTHER" id="PTHR43537:SF5">
    <property type="entry name" value="UXU OPERON TRANSCRIPTIONAL REGULATOR"/>
    <property type="match status" value="1"/>
</dbReference>
<reference evidence="5 6" key="1">
    <citation type="journal article" date="2010" name="Stand. Genomic Sci.">
        <title>Complete genome sequence of Conexibacter woesei type strain (ID131577).</title>
        <authorList>
            <person name="Pukall R."/>
            <person name="Lapidus A."/>
            <person name="Glavina Del Rio T."/>
            <person name="Copeland A."/>
            <person name="Tice H."/>
            <person name="Cheng J.-F."/>
            <person name="Lucas S."/>
            <person name="Chen F."/>
            <person name="Nolan M."/>
            <person name="Bruce D."/>
            <person name="Goodwin L."/>
            <person name="Pitluck S."/>
            <person name="Mavromatis K."/>
            <person name="Ivanova N."/>
            <person name="Ovchinnikova G."/>
            <person name="Pati A."/>
            <person name="Chen A."/>
            <person name="Palaniappan K."/>
            <person name="Land M."/>
            <person name="Hauser L."/>
            <person name="Chang Y.-J."/>
            <person name="Jeffries C.D."/>
            <person name="Chain P."/>
            <person name="Meincke L."/>
            <person name="Sims D."/>
            <person name="Brettin T."/>
            <person name="Detter J.C."/>
            <person name="Rohde M."/>
            <person name="Goeker M."/>
            <person name="Bristow J."/>
            <person name="Eisen J.A."/>
            <person name="Markowitz V."/>
            <person name="Kyrpides N.C."/>
            <person name="Klenk H.-P."/>
            <person name="Hugenholtz P."/>
        </authorList>
    </citation>
    <scope>NUCLEOTIDE SEQUENCE [LARGE SCALE GENOMIC DNA]</scope>
    <source>
        <strain evidence="6">DSM 14684 / CIP 108061 / JCM 11494 / NBRC 100937 / ID131577</strain>
    </source>
</reference>
<protein>
    <submittedName>
        <fullName evidence="5">Regulatory protein GntR HTH</fullName>
    </submittedName>
</protein>
<dbReference type="STRING" id="469383.Cwoe_3055"/>
<evidence type="ECO:0000313" key="6">
    <source>
        <dbReference type="Proteomes" id="UP000008229"/>
    </source>
</evidence>
<keyword evidence="1" id="KW-0805">Transcription regulation</keyword>
<dbReference type="OrthoDB" id="4535513at2"/>
<keyword evidence="2" id="KW-0238">DNA-binding</keyword>
<dbReference type="GO" id="GO:0003677">
    <property type="term" value="F:DNA binding"/>
    <property type="evidence" value="ECO:0007669"/>
    <property type="project" value="UniProtKB-KW"/>
</dbReference>
<organism evidence="5 6">
    <name type="scientific">Conexibacter woesei (strain DSM 14684 / CCUG 47730 / CIP 108061 / JCM 11494 / NBRC 100937 / ID131577)</name>
    <dbReference type="NCBI Taxonomy" id="469383"/>
    <lineage>
        <taxon>Bacteria</taxon>
        <taxon>Bacillati</taxon>
        <taxon>Actinomycetota</taxon>
        <taxon>Thermoleophilia</taxon>
        <taxon>Solirubrobacterales</taxon>
        <taxon>Conexibacteraceae</taxon>
        <taxon>Conexibacter</taxon>
    </lineage>
</organism>
<dbReference type="InterPro" id="IPR000524">
    <property type="entry name" value="Tscrpt_reg_HTH_GntR"/>
</dbReference>
<keyword evidence="3" id="KW-0804">Transcription</keyword>
<evidence type="ECO:0000256" key="1">
    <source>
        <dbReference type="ARBA" id="ARBA00023015"/>
    </source>
</evidence>
<gene>
    <name evidence="5" type="ordered locus">Cwoe_3055</name>
</gene>
<dbReference type="EMBL" id="CP001854">
    <property type="protein sequence ID" value="ADB51474.1"/>
    <property type="molecule type" value="Genomic_DNA"/>
</dbReference>
<dbReference type="AlphaFoldDB" id="D3FCW2"/>
<dbReference type="SUPFAM" id="SSF48008">
    <property type="entry name" value="GntR ligand-binding domain-like"/>
    <property type="match status" value="2"/>
</dbReference>
<proteinExistence type="predicted"/>
<dbReference type="HOGENOM" id="CLU_017584_9_0_11"/>
<dbReference type="PANTHER" id="PTHR43537">
    <property type="entry name" value="TRANSCRIPTIONAL REGULATOR, GNTR FAMILY"/>
    <property type="match status" value="1"/>
</dbReference>
<dbReference type="PROSITE" id="PS50949">
    <property type="entry name" value="HTH_GNTR"/>
    <property type="match status" value="1"/>
</dbReference>
<dbReference type="InterPro" id="IPR011711">
    <property type="entry name" value="GntR_C"/>
</dbReference>
<reference evidence="6" key="2">
    <citation type="submission" date="2010-01" db="EMBL/GenBank/DDBJ databases">
        <title>The complete genome of Conexibacter woesei DSM 14684.</title>
        <authorList>
            <consortium name="US DOE Joint Genome Institute (JGI-PGF)"/>
            <person name="Lucas S."/>
            <person name="Copeland A."/>
            <person name="Lapidus A."/>
            <person name="Glavina del Rio T."/>
            <person name="Dalin E."/>
            <person name="Tice H."/>
            <person name="Bruce D."/>
            <person name="Goodwin L."/>
            <person name="Pitluck S."/>
            <person name="Kyrpides N."/>
            <person name="Mavromatis K."/>
            <person name="Ivanova N."/>
            <person name="Mikhailova N."/>
            <person name="Chertkov O."/>
            <person name="Brettin T."/>
            <person name="Detter J.C."/>
            <person name="Han C."/>
            <person name="Larimer F."/>
            <person name="Land M."/>
            <person name="Hauser L."/>
            <person name="Markowitz V."/>
            <person name="Cheng J.-F."/>
            <person name="Hugenholtz P."/>
            <person name="Woyke T."/>
            <person name="Wu D."/>
            <person name="Pukall R."/>
            <person name="Steenblock K."/>
            <person name="Schneider S."/>
            <person name="Klenk H.-P."/>
            <person name="Eisen J.A."/>
        </authorList>
    </citation>
    <scope>NUCLEOTIDE SEQUENCE [LARGE SCALE GENOMIC DNA]</scope>
    <source>
        <strain evidence="6">DSM 14684 / CIP 108061 / JCM 11494 / NBRC 100937 / ID131577</strain>
    </source>
</reference>
<dbReference type="Proteomes" id="UP000008229">
    <property type="component" value="Chromosome"/>
</dbReference>
<dbReference type="Pfam" id="PF00392">
    <property type="entry name" value="GntR"/>
    <property type="match status" value="1"/>
</dbReference>
<evidence type="ECO:0000256" key="3">
    <source>
        <dbReference type="ARBA" id="ARBA00023163"/>
    </source>
</evidence>
<dbReference type="KEGG" id="cwo:Cwoe_3055"/>
<dbReference type="CDD" id="cd07377">
    <property type="entry name" value="WHTH_GntR"/>
    <property type="match status" value="1"/>
</dbReference>
<name>D3FCW2_CONWI</name>
<dbReference type="Gene3D" id="1.10.10.10">
    <property type="entry name" value="Winged helix-like DNA-binding domain superfamily/Winged helix DNA-binding domain"/>
    <property type="match status" value="1"/>
</dbReference>
<dbReference type="SUPFAM" id="SSF46785">
    <property type="entry name" value="Winged helix' DNA-binding domain"/>
    <property type="match status" value="1"/>
</dbReference>
<dbReference type="GO" id="GO:0003700">
    <property type="term" value="F:DNA-binding transcription factor activity"/>
    <property type="evidence" value="ECO:0007669"/>
    <property type="project" value="InterPro"/>
</dbReference>
<sequence>MAFHEVVRSPAYEQVAHQLREAILDGVLGPGDELPAERELCAQFGVSRTTVREALRALQAQGLAVAAGPTAPLRVAAAETLSLGPLRTSLVHLLRLGRVPLDDLVEVRCALEAAAVAGAAARRDPAQLAEARAALDAMRAVGSEHAHDAAPVGGEHTRDAAHARDARIGVAAPARGEHAHAAARDGSAPPGDVVDRFEAADVRFHLALVAASGNEAIQLMMLAVRDSISAHLHDALRALPEPRRAIDRLVRQHEAILAAVEAGDVRDAEHLLRDHVMGFYRGISA</sequence>
<dbReference type="PRINTS" id="PR00035">
    <property type="entry name" value="HTHGNTR"/>
</dbReference>
<dbReference type="Pfam" id="PF07729">
    <property type="entry name" value="FCD"/>
    <property type="match status" value="2"/>
</dbReference>
<dbReference type="Gene3D" id="1.20.120.530">
    <property type="entry name" value="GntR ligand-binding domain-like"/>
    <property type="match status" value="1"/>
</dbReference>
<dbReference type="InterPro" id="IPR036390">
    <property type="entry name" value="WH_DNA-bd_sf"/>
</dbReference>
<evidence type="ECO:0000259" key="4">
    <source>
        <dbReference type="PROSITE" id="PS50949"/>
    </source>
</evidence>
<dbReference type="SMART" id="SM00895">
    <property type="entry name" value="FCD"/>
    <property type="match status" value="1"/>
</dbReference>
<feature type="domain" description="HTH gntR-type" evidence="4">
    <location>
        <begin position="9"/>
        <end position="78"/>
    </location>
</feature>
<keyword evidence="6" id="KW-1185">Reference proteome</keyword>
<evidence type="ECO:0000313" key="5">
    <source>
        <dbReference type="EMBL" id="ADB51474.1"/>
    </source>
</evidence>
<dbReference type="InterPro" id="IPR036388">
    <property type="entry name" value="WH-like_DNA-bd_sf"/>
</dbReference>
<accession>D3FCW2</accession>
<dbReference type="SMART" id="SM00345">
    <property type="entry name" value="HTH_GNTR"/>
    <property type="match status" value="1"/>
</dbReference>
<evidence type="ECO:0000256" key="2">
    <source>
        <dbReference type="ARBA" id="ARBA00023125"/>
    </source>
</evidence>
<dbReference type="eggNOG" id="COG2186">
    <property type="taxonomic scope" value="Bacteria"/>
</dbReference>
<dbReference type="InterPro" id="IPR008920">
    <property type="entry name" value="TF_FadR/GntR_C"/>
</dbReference>
<dbReference type="RefSeq" id="WP_012934525.1">
    <property type="nucleotide sequence ID" value="NC_013739.1"/>
</dbReference>